<dbReference type="EMBL" id="BSXS01009185">
    <property type="protein sequence ID" value="GME94859.1"/>
    <property type="molecule type" value="Genomic_DNA"/>
</dbReference>
<proteinExistence type="predicted"/>
<evidence type="ECO:0000313" key="1">
    <source>
        <dbReference type="EMBL" id="GME94859.1"/>
    </source>
</evidence>
<dbReference type="Proteomes" id="UP001165064">
    <property type="component" value="Unassembled WGS sequence"/>
</dbReference>
<comment type="caution">
    <text evidence="1">The sequence shown here is derived from an EMBL/GenBank/DDBJ whole genome shotgun (WGS) entry which is preliminary data.</text>
</comment>
<organism evidence="1 2">
    <name type="scientific">Ambrosiozyma monospora</name>
    <name type="common">Yeast</name>
    <name type="synonym">Endomycopsis monosporus</name>
    <dbReference type="NCBI Taxonomy" id="43982"/>
    <lineage>
        <taxon>Eukaryota</taxon>
        <taxon>Fungi</taxon>
        <taxon>Dikarya</taxon>
        <taxon>Ascomycota</taxon>
        <taxon>Saccharomycotina</taxon>
        <taxon>Pichiomycetes</taxon>
        <taxon>Pichiales</taxon>
        <taxon>Pichiaceae</taxon>
        <taxon>Ambrosiozyma</taxon>
    </lineage>
</organism>
<sequence length="336" mass="38342">MKQCCILPKEGNSKKSKLDTILDECLDTARGIIEDACAYKLMDGSELAKLEFSKVCGSKRMELIKFVQVISDRIQFSFPNLKIFQIGYVFEEILLCCLSFELVLTEVQKSGISTRYASFKCWDVTLRLVNLTCVLYSNLNDAKLTVNALVGLTGRKLINCLLGADDSIIFEKLSDQLAYFKRNSKISQKYQQQTEATKNSKHNNKNGDDGHDSKQDKPLPLTPEEKLEKRDIETATYLEDIDTQFAKFLVSTSPSLYNNFIKQDISTIRILQLVTPSIFSNILQFEVVERIIDVYLFEGDMFLLRCSLALLKKCSWKLFGDLTEVYVALSEICHCW</sequence>
<keyword evidence="2" id="KW-1185">Reference proteome</keyword>
<reference evidence="1" key="1">
    <citation type="submission" date="2023-04" db="EMBL/GenBank/DDBJ databases">
        <title>Ambrosiozyma monospora NBRC 10751.</title>
        <authorList>
            <person name="Ichikawa N."/>
            <person name="Sato H."/>
            <person name="Tonouchi N."/>
        </authorList>
    </citation>
    <scope>NUCLEOTIDE SEQUENCE</scope>
    <source>
        <strain evidence="1">NBRC 10751</strain>
    </source>
</reference>
<gene>
    <name evidence="1" type="ORF">Amon02_000966500</name>
</gene>
<protein>
    <submittedName>
        <fullName evidence="1">Unnamed protein product</fullName>
    </submittedName>
</protein>
<accession>A0ACB5TT71</accession>
<name>A0ACB5TT71_AMBMO</name>
<evidence type="ECO:0000313" key="2">
    <source>
        <dbReference type="Proteomes" id="UP001165064"/>
    </source>
</evidence>